<gene>
    <name evidence="3" type="ORF">DdX_11108</name>
</gene>
<comment type="caution">
    <text evidence="3">The sequence shown here is derived from an EMBL/GenBank/DDBJ whole genome shotgun (WGS) entry which is preliminary data.</text>
</comment>
<evidence type="ECO:0000313" key="3">
    <source>
        <dbReference type="EMBL" id="KAI1709716.1"/>
    </source>
</evidence>
<feature type="signal peptide" evidence="2">
    <location>
        <begin position="1"/>
        <end position="18"/>
    </location>
</feature>
<name>A0AAD4N1C4_9BILA</name>
<dbReference type="Proteomes" id="UP001201812">
    <property type="component" value="Unassembled WGS sequence"/>
</dbReference>
<accession>A0AAD4N1C4</accession>
<protein>
    <submittedName>
        <fullName evidence="3">Uncharacterized protein</fullName>
    </submittedName>
</protein>
<evidence type="ECO:0000256" key="2">
    <source>
        <dbReference type="SAM" id="SignalP"/>
    </source>
</evidence>
<evidence type="ECO:0000256" key="1">
    <source>
        <dbReference type="SAM" id="MobiDB-lite"/>
    </source>
</evidence>
<feature type="chain" id="PRO_5042242398" evidence="2">
    <location>
        <begin position="19"/>
        <end position="348"/>
    </location>
</feature>
<reference evidence="3" key="1">
    <citation type="submission" date="2022-01" db="EMBL/GenBank/DDBJ databases">
        <title>Genome Sequence Resource for Two Populations of Ditylenchus destructor, the Migratory Endoparasitic Phytonematode.</title>
        <authorList>
            <person name="Zhang H."/>
            <person name="Lin R."/>
            <person name="Xie B."/>
        </authorList>
    </citation>
    <scope>NUCLEOTIDE SEQUENCE</scope>
    <source>
        <strain evidence="3">BazhouSP</strain>
    </source>
</reference>
<keyword evidence="2" id="KW-0732">Signal</keyword>
<sequence length="348" mass="38396">MLTQVLIYTSLLVTVAVAGSKSLLPSEAPGPENKCCYRELNKFVENGLDSPKFFKALVHPRHATCPPHGLEHPKHNWNLANLTKCLSYCQSMYDGRFELHYAKHLVNALRFTMLMCQKKFDKVENFLHTISYDTEDKCQEKTKAMVSSIHNVYITWENFEDTCKTRIDALECMKLSQKHGSSILQDVELYLYGLLATVYNILEAQEAANNEPHNHTIPSGAEACKIAINDTMNYLEANATVPGVSWPTASTVIEPGPSNNSETTKETTKGDSPGSTNLSTVNVTDANNTSSTVALPPGPSAQSSVLPPNATENFGNSNKCFYNFDRLTIVMALTIVLGVSLPMAMDSY</sequence>
<keyword evidence="4" id="KW-1185">Reference proteome</keyword>
<dbReference type="AlphaFoldDB" id="A0AAD4N1C4"/>
<feature type="compositionally biased region" description="Polar residues" evidence="1">
    <location>
        <begin position="247"/>
        <end position="262"/>
    </location>
</feature>
<feature type="compositionally biased region" description="Polar residues" evidence="1">
    <location>
        <begin position="300"/>
        <end position="310"/>
    </location>
</feature>
<proteinExistence type="predicted"/>
<dbReference type="EMBL" id="JAKKPZ010000029">
    <property type="protein sequence ID" value="KAI1709716.1"/>
    <property type="molecule type" value="Genomic_DNA"/>
</dbReference>
<organism evidence="3 4">
    <name type="scientific">Ditylenchus destructor</name>
    <dbReference type="NCBI Taxonomy" id="166010"/>
    <lineage>
        <taxon>Eukaryota</taxon>
        <taxon>Metazoa</taxon>
        <taxon>Ecdysozoa</taxon>
        <taxon>Nematoda</taxon>
        <taxon>Chromadorea</taxon>
        <taxon>Rhabditida</taxon>
        <taxon>Tylenchina</taxon>
        <taxon>Tylenchomorpha</taxon>
        <taxon>Sphaerularioidea</taxon>
        <taxon>Anguinidae</taxon>
        <taxon>Anguininae</taxon>
        <taxon>Ditylenchus</taxon>
    </lineage>
</organism>
<feature type="region of interest" description="Disordered" evidence="1">
    <location>
        <begin position="246"/>
        <end position="310"/>
    </location>
</feature>
<feature type="compositionally biased region" description="Polar residues" evidence="1">
    <location>
        <begin position="273"/>
        <end position="293"/>
    </location>
</feature>
<evidence type="ECO:0000313" key="4">
    <source>
        <dbReference type="Proteomes" id="UP001201812"/>
    </source>
</evidence>